<gene>
    <name evidence="1" type="ORF">PPNO1_LOCUS1533</name>
</gene>
<protein>
    <submittedName>
        <fullName evidence="1">Uncharacterized protein</fullName>
    </submittedName>
</protein>
<evidence type="ECO:0000313" key="2">
    <source>
        <dbReference type="Proteomes" id="UP000838763"/>
    </source>
</evidence>
<keyword evidence="2" id="KW-1185">Reference proteome</keyword>
<organism evidence="1 2">
    <name type="scientific">Parascedosporium putredinis</name>
    <dbReference type="NCBI Taxonomy" id="1442378"/>
    <lineage>
        <taxon>Eukaryota</taxon>
        <taxon>Fungi</taxon>
        <taxon>Dikarya</taxon>
        <taxon>Ascomycota</taxon>
        <taxon>Pezizomycotina</taxon>
        <taxon>Sordariomycetes</taxon>
        <taxon>Hypocreomycetidae</taxon>
        <taxon>Microascales</taxon>
        <taxon>Microascaceae</taxon>
        <taxon>Parascedosporium</taxon>
    </lineage>
</organism>
<name>A0A9P1GW37_9PEZI</name>
<dbReference type="EMBL" id="CALLCH030000002">
    <property type="protein sequence ID" value="CAI4211759.1"/>
    <property type="molecule type" value="Genomic_DNA"/>
</dbReference>
<accession>A0A9P1GW37</accession>
<dbReference type="AlphaFoldDB" id="A0A9P1GW37"/>
<evidence type="ECO:0000313" key="1">
    <source>
        <dbReference type="EMBL" id="CAI4211759.1"/>
    </source>
</evidence>
<proteinExistence type="predicted"/>
<reference evidence="1" key="1">
    <citation type="submission" date="2022-11" db="EMBL/GenBank/DDBJ databases">
        <authorList>
            <person name="Scott C."/>
            <person name="Bruce N."/>
        </authorList>
    </citation>
    <scope>NUCLEOTIDE SEQUENCE</scope>
</reference>
<comment type="caution">
    <text evidence="1">The sequence shown here is derived from an EMBL/GenBank/DDBJ whole genome shotgun (WGS) entry which is preliminary data.</text>
</comment>
<feature type="non-terminal residue" evidence="1">
    <location>
        <position position="1"/>
    </location>
</feature>
<sequence>PTLRERPNGLWSGPKQLVDGIFQQSQPLLLGRCPRVVCVQDKRRKVYKKSVAGGDATCGHNADPLAVDLG</sequence>
<dbReference type="Proteomes" id="UP000838763">
    <property type="component" value="Unassembled WGS sequence"/>
</dbReference>